<dbReference type="Proteomes" id="UP000598174">
    <property type="component" value="Unassembled WGS sequence"/>
</dbReference>
<evidence type="ECO:0008006" key="3">
    <source>
        <dbReference type="Google" id="ProtNLM"/>
    </source>
</evidence>
<accession>A0A919J7T7</accession>
<comment type="caution">
    <text evidence="1">The sequence shown here is derived from an EMBL/GenBank/DDBJ whole genome shotgun (WGS) entry which is preliminary data.</text>
</comment>
<sequence length="127" mass="13137">MVANEVKELAQETARATEDVTARVAAIEGDTTRAVTAIAAITARIGQVNDYQTAIAATVEQQAATTAEMAGNIAEVASGRRDIAEGIGVVSGAVDGTRQSVTVSHRAADELNATARRLTGLVGRFRV</sequence>
<evidence type="ECO:0000313" key="1">
    <source>
        <dbReference type="EMBL" id="GIE14892.1"/>
    </source>
</evidence>
<organism evidence="1 2">
    <name type="scientific">Paractinoplanes ferrugineus</name>
    <dbReference type="NCBI Taxonomy" id="113564"/>
    <lineage>
        <taxon>Bacteria</taxon>
        <taxon>Bacillati</taxon>
        <taxon>Actinomycetota</taxon>
        <taxon>Actinomycetes</taxon>
        <taxon>Micromonosporales</taxon>
        <taxon>Micromonosporaceae</taxon>
        <taxon>Paractinoplanes</taxon>
    </lineage>
</organism>
<dbReference type="AlphaFoldDB" id="A0A919J7T7"/>
<dbReference type="RefSeq" id="WP_369077032.1">
    <property type="nucleotide sequence ID" value="NZ_BAAABP010000009.1"/>
</dbReference>
<evidence type="ECO:0000313" key="2">
    <source>
        <dbReference type="Proteomes" id="UP000598174"/>
    </source>
</evidence>
<dbReference type="PANTHER" id="PTHR32089">
    <property type="entry name" value="METHYL-ACCEPTING CHEMOTAXIS PROTEIN MCPB"/>
    <property type="match status" value="1"/>
</dbReference>
<dbReference type="EMBL" id="BOMM01000059">
    <property type="protein sequence ID" value="GIE14892.1"/>
    <property type="molecule type" value="Genomic_DNA"/>
</dbReference>
<protein>
    <recommendedName>
        <fullName evidence="3">Methyl-accepting chemotaxis protein</fullName>
    </recommendedName>
</protein>
<dbReference type="Gene3D" id="1.10.287.950">
    <property type="entry name" value="Methyl-accepting chemotaxis protein"/>
    <property type="match status" value="1"/>
</dbReference>
<reference evidence="1" key="1">
    <citation type="submission" date="2021-01" db="EMBL/GenBank/DDBJ databases">
        <title>Whole genome shotgun sequence of Actinoplanes ferrugineus NBRC 15555.</title>
        <authorList>
            <person name="Komaki H."/>
            <person name="Tamura T."/>
        </authorList>
    </citation>
    <scope>NUCLEOTIDE SEQUENCE</scope>
    <source>
        <strain evidence="1">NBRC 15555</strain>
    </source>
</reference>
<dbReference type="PANTHER" id="PTHR32089:SF112">
    <property type="entry name" value="LYSOZYME-LIKE PROTEIN-RELATED"/>
    <property type="match status" value="1"/>
</dbReference>
<gene>
    <name evidence="1" type="ORF">Afe05nite_67320</name>
</gene>
<proteinExistence type="predicted"/>
<name>A0A919J7T7_9ACTN</name>
<keyword evidence="2" id="KW-1185">Reference proteome</keyword>
<dbReference type="SUPFAM" id="SSF58104">
    <property type="entry name" value="Methyl-accepting chemotaxis protein (MCP) signaling domain"/>
    <property type="match status" value="1"/>
</dbReference>